<evidence type="ECO:0000313" key="1">
    <source>
        <dbReference type="EMBL" id="KRN51278.1"/>
    </source>
</evidence>
<dbReference type="PATRIC" id="fig|1410657.5.peg.779"/>
<proteinExistence type="predicted"/>
<organism evidence="1 2">
    <name type="scientific">Kandleria vitulina DSM 20405</name>
    <dbReference type="NCBI Taxonomy" id="1410657"/>
    <lineage>
        <taxon>Bacteria</taxon>
        <taxon>Bacillati</taxon>
        <taxon>Bacillota</taxon>
        <taxon>Erysipelotrichia</taxon>
        <taxon>Erysipelotrichales</taxon>
        <taxon>Coprobacillaceae</taxon>
        <taxon>Kandleria</taxon>
    </lineage>
</organism>
<accession>A0A0R2HFQ8</accession>
<protein>
    <submittedName>
        <fullName evidence="1">Uncharacterized protein</fullName>
    </submittedName>
</protein>
<name>A0A0R2HFQ8_9FIRM</name>
<sequence>MVNAEQQRGGGIFWGKYEISEEFMLYSIKLNNDTHRRFHLPEKIVIKVYLV</sequence>
<evidence type="ECO:0000313" key="2">
    <source>
        <dbReference type="Proteomes" id="UP000051841"/>
    </source>
</evidence>
<reference evidence="1 2" key="1">
    <citation type="journal article" date="2015" name="Genome Announc.">
        <title>Expanding the biotechnology potential of lactobacilli through comparative genomics of 213 strains and associated genera.</title>
        <authorList>
            <person name="Sun Z."/>
            <person name="Harris H.M."/>
            <person name="McCann A."/>
            <person name="Guo C."/>
            <person name="Argimon S."/>
            <person name="Zhang W."/>
            <person name="Yang X."/>
            <person name="Jeffery I.B."/>
            <person name="Cooney J.C."/>
            <person name="Kagawa T.F."/>
            <person name="Liu W."/>
            <person name="Song Y."/>
            <person name="Salvetti E."/>
            <person name="Wrobel A."/>
            <person name="Rasinkangas P."/>
            <person name="Parkhill J."/>
            <person name="Rea M.C."/>
            <person name="O'Sullivan O."/>
            <person name="Ritari J."/>
            <person name="Douillard F.P."/>
            <person name="Paul Ross R."/>
            <person name="Yang R."/>
            <person name="Briner A.E."/>
            <person name="Felis G.E."/>
            <person name="de Vos W.M."/>
            <person name="Barrangou R."/>
            <person name="Klaenhammer T.R."/>
            <person name="Caufield P.W."/>
            <person name="Cui Y."/>
            <person name="Zhang H."/>
            <person name="O'Toole P.W."/>
        </authorList>
    </citation>
    <scope>NUCLEOTIDE SEQUENCE [LARGE SCALE GENOMIC DNA]</scope>
    <source>
        <strain evidence="1 2">DSM 20405</strain>
    </source>
</reference>
<keyword evidence="2" id="KW-1185">Reference proteome</keyword>
<dbReference type="Proteomes" id="UP000051841">
    <property type="component" value="Unassembled WGS sequence"/>
</dbReference>
<comment type="caution">
    <text evidence="1">The sequence shown here is derived from an EMBL/GenBank/DDBJ whole genome shotgun (WGS) entry which is preliminary data.</text>
</comment>
<dbReference type="AlphaFoldDB" id="A0A0R2HFQ8"/>
<dbReference type="EMBL" id="JQBL01000002">
    <property type="protein sequence ID" value="KRN51278.1"/>
    <property type="molecule type" value="Genomic_DNA"/>
</dbReference>
<dbReference type="RefSeq" id="WP_236700939.1">
    <property type="nucleotide sequence ID" value="NZ_JQBL01000002.1"/>
</dbReference>
<gene>
    <name evidence="1" type="ORF">IV49_GL000746</name>
</gene>